<organism evidence="2 3">
    <name type="scientific">Thiohalobacter thiocyanaticus</name>
    <dbReference type="NCBI Taxonomy" id="585455"/>
    <lineage>
        <taxon>Bacteria</taxon>
        <taxon>Pseudomonadati</taxon>
        <taxon>Pseudomonadota</taxon>
        <taxon>Gammaproteobacteria</taxon>
        <taxon>Thiohalobacterales</taxon>
        <taxon>Thiohalobacteraceae</taxon>
        <taxon>Thiohalobacter</taxon>
    </lineage>
</organism>
<name>A0A426QL65_9GAMM</name>
<dbReference type="SUPFAM" id="SSF46955">
    <property type="entry name" value="Putative DNA-binding domain"/>
    <property type="match status" value="1"/>
</dbReference>
<comment type="caution">
    <text evidence="2">The sequence shown here is derived from an EMBL/GenBank/DDBJ whole genome shotgun (WGS) entry which is preliminary data.</text>
</comment>
<dbReference type="InterPro" id="IPR009061">
    <property type="entry name" value="DNA-bd_dom_put_sf"/>
</dbReference>
<evidence type="ECO:0000313" key="2">
    <source>
        <dbReference type="EMBL" id="RRQ22447.1"/>
    </source>
</evidence>
<feature type="domain" description="Helix-turn-helix" evidence="1">
    <location>
        <begin position="5"/>
        <end position="56"/>
    </location>
</feature>
<dbReference type="InterPro" id="IPR010093">
    <property type="entry name" value="SinI_DNA-bd"/>
</dbReference>
<dbReference type="AlphaFoldDB" id="A0A426QL65"/>
<dbReference type="RefSeq" id="WP_125181787.1">
    <property type="nucleotide sequence ID" value="NZ_QZMU01000001.1"/>
</dbReference>
<dbReference type="InterPro" id="IPR041657">
    <property type="entry name" value="HTH_17"/>
</dbReference>
<keyword evidence="2" id="KW-0238">DNA-binding</keyword>
<accession>A0A426QL65</accession>
<evidence type="ECO:0000313" key="3">
    <source>
        <dbReference type="Proteomes" id="UP000287798"/>
    </source>
</evidence>
<dbReference type="Pfam" id="PF12728">
    <property type="entry name" value="HTH_17"/>
    <property type="match status" value="1"/>
</dbReference>
<protein>
    <submittedName>
        <fullName evidence="2">DNA-binding protein</fullName>
    </submittedName>
</protein>
<keyword evidence="3" id="KW-1185">Reference proteome</keyword>
<reference evidence="2 3" key="1">
    <citation type="journal article" date="2010" name="Int. J. Syst. Evol. Microbiol.">
        <title>Thiohalobacter thiocyanaticus gen. nov., sp. nov., a moderately halophilic, sulfur-oxidizing gammaproteobacterium from hypersaline lakes, that utilizes thiocyanate.</title>
        <authorList>
            <person name="Sorokin D.Y."/>
            <person name="Kovaleva O.L."/>
            <person name="Tourova T.P."/>
            <person name="Muyzer G."/>
        </authorList>
    </citation>
    <scope>NUCLEOTIDE SEQUENCE [LARGE SCALE GENOMIC DNA]</scope>
    <source>
        <strain evidence="2 3">Hrh1</strain>
    </source>
</reference>
<dbReference type="Proteomes" id="UP000287798">
    <property type="component" value="Unassembled WGS sequence"/>
</dbReference>
<dbReference type="NCBIfam" id="TIGR01764">
    <property type="entry name" value="excise"/>
    <property type="match status" value="1"/>
</dbReference>
<dbReference type="GO" id="GO:0003677">
    <property type="term" value="F:DNA binding"/>
    <property type="evidence" value="ECO:0007669"/>
    <property type="project" value="UniProtKB-KW"/>
</dbReference>
<gene>
    <name evidence="2" type="ORF">D6C00_11175</name>
</gene>
<dbReference type="EMBL" id="QZMU01000001">
    <property type="protein sequence ID" value="RRQ22447.1"/>
    <property type="molecule type" value="Genomic_DNA"/>
</dbReference>
<sequence>MNHKLLTTEQAATYLGVSKAFLERDRWAGARIPFIKVGTRAVRYRLADLEGYLTARLRHSTSEGGKGA</sequence>
<dbReference type="OrthoDB" id="5785706at2"/>
<evidence type="ECO:0000259" key="1">
    <source>
        <dbReference type="Pfam" id="PF12728"/>
    </source>
</evidence>
<proteinExistence type="predicted"/>